<evidence type="ECO:0000313" key="1">
    <source>
        <dbReference type="EMBL" id="ELP36048.1"/>
    </source>
</evidence>
<reference evidence="1 2" key="1">
    <citation type="journal article" date="2013" name="Mar. Genomics">
        <title>Expression of sulfatases in Rhodopirellula baltica and the diversity of sulfatases in the genus Rhodopirellula.</title>
        <authorList>
            <person name="Wegner C.E."/>
            <person name="Richter-Heitmann T."/>
            <person name="Klindworth A."/>
            <person name="Klockow C."/>
            <person name="Richter M."/>
            <person name="Achstetter T."/>
            <person name="Glockner F.O."/>
            <person name="Harder J."/>
        </authorList>
    </citation>
    <scope>NUCLEOTIDE SEQUENCE [LARGE SCALE GENOMIC DNA]</scope>
    <source>
        <strain evidence="1 2">SWK14</strain>
    </source>
</reference>
<dbReference type="EMBL" id="AMWG01000001">
    <property type="protein sequence ID" value="ELP36048.1"/>
    <property type="molecule type" value="Genomic_DNA"/>
</dbReference>
<proteinExistence type="predicted"/>
<accession>L7CQ28</accession>
<dbReference type="AlphaFoldDB" id="L7CQ28"/>
<dbReference type="Proteomes" id="UP000010959">
    <property type="component" value="Unassembled WGS sequence"/>
</dbReference>
<organism evidence="1 2">
    <name type="scientific">Rhodopirellula baltica SWK14</name>
    <dbReference type="NCBI Taxonomy" id="993516"/>
    <lineage>
        <taxon>Bacteria</taxon>
        <taxon>Pseudomonadati</taxon>
        <taxon>Planctomycetota</taxon>
        <taxon>Planctomycetia</taxon>
        <taxon>Pirellulales</taxon>
        <taxon>Pirellulaceae</taxon>
        <taxon>Rhodopirellula</taxon>
    </lineage>
</organism>
<comment type="caution">
    <text evidence="1">The sequence shown here is derived from an EMBL/GenBank/DDBJ whole genome shotgun (WGS) entry which is preliminary data.</text>
</comment>
<gene>
    <name evidence="1" type="ORF">RBSWK_00112</name>
</gene>
<name>L7CQ28_RHOBT</name>
<protein>
    <submittedName>
        <fullName evidence="1">Uncharacterized protein</fullName>
    </submittedName>
</protein>
<sequence>MKWNVLSKDVRRSTKPAINTWTGDRIPEDTQYKLETAKANRCESCVPSED</sequence>
<dbReference type="PATRIC" id="fig|993516.3.peg.121"/>
<evidence type="ECO:0000313" key="2">
    <source>
        <dbReference type="Proteomes" id="UP000010959"/>
    </source>
</evidence>